<evidence type="ECO:0000313" key="3">
    <source>
        <dbReference type="Proteomes" id="UP000683291"/>
    </source>
</evidence>
<dbReference type="EMBL" id="CP073581">
    <property type="protein sequence ID" value="QUJ75384.1"/>
    <property type="molecule type" value="Genomic_DNA"/>
</dbReference>
<dbReference type="RefSeq" id="WP_212703589.1">
    <property type="nucleotide sequence ID" value="NZ_CP073581.1"/>
</dbReference>
<sequence length="54" mass="6117">MTRATLSDWREEQTEKAQPALRARKLLKELDAKPSVDIAAKARQQILAAKLEID</sequence>
<proteinExistence type="predicted"/>
<protein>
    <submittedName>
        <fullName evidence="2">Uncharacterized protein</fullName>
    </submittedName>
</protein>
<dbReference type="Proteomes" id="UP000683291">
    <property type="component" value="Chromosome 1"/>
</dbReference>
<organism evidence="2 3">
    <name type="scientific">Sulfitobacter albidus</name>
    <dbReference type="NCBI Taxonomy" id="2829501"/>
    <lineage>
        <taxon>Bacteria</taxon>
        <taxon>Pseudomonadati</taxon>
        <taxon>Pseudomonadota</taxon>
        <taxon>Alphaproteobacteria</taxon>
        <taxon>Rhodobacterales</taxon>
        <taxon>Roseobacteraceae</taxon>
        <taxon>Sulfitobacter</taxon>
    </lineage>
</organism>
<reference evidence="2" key="1">
    <citation type="submission" date="2021-04" db="EMBL/GenBank/DDBJ databases">
        <title>Complete genome sequence for Sulfitobacter sp. strain JK7-1.</title>
        <authorList>
            <person name="Park S.-J."/>
        </authorList>
    </citation>
    <scope>NUCLEOTIDE SEQUENCE</scope>
    <source>
        <strain evidence="2">JK7-1</strain>
    </source>
</reference>
<evidence type="ECO:0000313" key="2">
    <source>
        <dbReference type="EMBL" id="QUJ75384.1"/>
    </source>
</evidence>
<dbReference type="AlphaFoldDB" id="A0A975JBF3"/>
<keyword evidence="3" id="KW-1185">Reference proteome</keyword>
<dbReference type="KEGG" id="sual:KDD17_10355"/>
<evidence type="ECO:0000256" key="1">
    <source>
        <dbReference type="SAM" id="MobiDB-lite"/>
    </source>
</evidence>
<feature type="region of interest" description="Disordered" evidence="1">
    <location>
        <begin position="1"/>
        <end position="20"/>
    </location>
</feature>
<accession>A0A975JBF3</accession>
<name>A0A975JBF3_9RHOB</name>
<gene>
    <name evidence="2" type="ORF">KDD17_10355</name>
</gene>